<evidence type="ECO:0000256" key="2">
    <source>
        <dbReference type="SAM" id="MobiDB-lite"/>
    </source>
</evidence>
<organism evidence="3 4">
    <name type="scientific">Didymella heteroderae</name>
    <dbReference type="NCBI Taxonomy" id="1769908"/>
    <lineage>
        <taxon>Eukaryota</taxon>
        <taxon>Fungi</taxon>
        <taxon>Dikarya</taxon>
        <taxon>Ascomycota</taxon>
        <taxon>Pezizomycotina</taxon>
        <taxon>Dothideomycetes</taxon>
        <taxon>Pleosporomycetidae</taxon>
        <taxon>Pleosporales</taxon>
        <taxon>Pleosporineae</taxon>
        <taxon>Didymellaceae</taxon>
        <taxon>Didymella</taxon>
    </lineage>
</organism>
<feature type="coiled-coil region" evidence="1">
    <location>
        <begin position="249"/>
        <end position="290"/>
    </location>
</feature>
<protein>
    <submittedName>
        <fullName evidence="3">Uncharacterized protein</fullName>
    </submittedName>
</protein>
<evidence type="ECO:0000313" key="3">
    <source>
        <dbReference type="EMBL" id="KAF3044731.1"/>
    </source>
</evidence>
<reference evidence="3" key="1">
    <citation type="submission" date="2019-04" db="EMBL/GenBank/DDBJ databases">
        <title>Sequencing of skin fungus with MAO and IRED activity.</title>
        <authorList>
            <person name="Marsaioli A.J."/>
            <person name="Bonatto J.M.C."/>
            <person name="Reis Junior O."/>
        </authorList>
    </citation>
    <scope>NUCLEOTIDE SEQUENCE</scope>
    <source>
        <strain evidence="3">28M1</strain>
    </source>
</reference>
<feature type="region of interest" description="Disordered" evidence="2">
    <location>
        <begin position="1"/>
        <end position="30"/>
    </location>
</feature>
<feature type="compositionally biased region" description="Pro residues" evidence="2">
    <location>
        <begin position="13"/>
        <end position="27"/>
    </location>
</feature>
<evidence type="ECO:0000256" key="1">
    <source>
        <dbReference type="SAM" id="Coils"/>
    </source>
</evidence>
<keyword evidence="4" id="KW-1185">Reference proteome</keyword>
<name>A0A9P5C3H2_9PLEO</name>
<feature type="coiled-coil region" evidence="1">
    <location>
        <begin position="174"/>
        <end position="208"/>
    </location>
</feature>
<gene>
    <name evidence="3" type="ORF">E8E12_009937</name>
</gene>
<accession>A0A9P5C3H2</accession>
<comment type="caution">
    <text evidence="3">The sequence shown here is derived from an EMBL/GenBank/DDBJ whole genome shotgun (WGS) entry which is preliminary data.</text>
</comment>
<sequence length="484" mass="54882">MADFTSFGASTPPKRPAPGGTEPPPSKRLPLQEHNSAAFAQAELIAMQVANRVLIERVEQLHQDNTALTVKQEQLATDSYDERVMWQLKFQEAEKLIARLQVVLKEKEVLSKHERDEMQRLRDHSADMAQHELTLFRRIQSLRAELDATKSAKSTIGQVDIKEVDGEAWTQMQVNRDLVQLEKLRDQRQTFEKEKRDMQHKIFELEASLTIKEDQSIKAVREEMERLQVGSAQHTEDLKAEIKIIRKYNADLEHDRSTLEQKLQAAQQEVQNAQDKISGLEEDLEEQKQLCGAVIKAKEKLARQQQAPQGDPRGKDKLQRTIQILADERDGLAKKVKDMSTGSSSAATWQDAAKANKAAAKKSNEKTRKALETQRDLEVQLQQRDAEIAELKRNPPKKSSKKAVKEAEKQTNAAINAQMAAEGRLESFFQHYDTLHGKNLVLVSKLTAMAQVGGFGNHGSIYRKELEALKGMPLEDLDEYKEQS</sequence>
<evidence type="ECO:0000313" key="4">
    <source>
        <dbReference type="Proteomes" id="UP000758155"/>
    </source>
</evidence>
<dbReference type="AlphaFoldDB" id="A0A9P5C3H2"/>
<dbReference type="Proteomes" id="UP000758155">
    <property type="component" value="Unassembled WGS sequence"/>
</dbReference>
<dbReference type="EMBL" id="SWKV01000008">
    <property type="protein sequence ID" value="KAF3044731.1"/>
    <property type="molecule type" value="Genomic_DNA"/>
</dbReference>
<keyword evidence="1" id="KW-0175">Coiled coil</keyword>
<proteinExistence type="predicted"/>
<dbReference type="OrthoDB" id="3801108at2759"/>